<dbReference type="PANTHER" id="PTHR10587">
    <property type="entry name" value="GLYCOSYL TRANSFERASE-RELATED"/>
    <property type="match status" value="1"/>
</dbReference>
<proteinExistence type="predicted"/>
<dbReference type="InterPro" id="IPR011330">
    <property type="entry name" value="Glyco_hydro/deAcase_b/a-brl"/>
</dbReference>
<evidence type="ECO:0000256" key="2">
    <source>
        <dbReference type="ARBA" id="ARBA00022801"/>
    </source>
</evidence>
<dbReference type="GO" id="GO:0046872">
    <property type="term" value="F:metal ion binding"/>
    <property type="evidence" value="ECO:0007669"/>
    <property type="project" value="UniProtKB-KW"/>
</dbReference>
<dbReference type="EMBL" id="JAAZSQ010000012">
    <property type="protein sequence ID" value="NKX55394.1"/>
    <property type="molecule type" value="Genomic_DNA"/>
</dbReference>
<evidence type="ECO:0000256" key="1">
    <source>
        <dbReference type="ARBA" id="ARBA00022723"/>
    </source>
</evidence>
<dbReference type="PANTHER" id="PTHR10587:SF133">
    <property type="entry name" value="CHITIN DEACETYLASE 1-RELATED"/>
    <property type="match status" value="1"/>
</dbReference>
<dbReference type="RefSeq" id="WP_168486884.1">
    <property type="nucleotide sequence ID" value="NZ_JAAZSQ010000012.1"/>
</dbReference>
<dbReference type="InterPro" id="IPR050248">
    <property type="entry name" value="Polysacc_deacetylase_ArnD"/>
</dbReference>
<organism evidence="5 6">
    <name type="scientific">Arthrobacter mobilis</name>
    <dbReference type="NCBI Taxonomy" id="2724944"/>
    <lineage>
        <taxon>Bacteria</taxon>
        <taxon>Bacillati</taxon>
        <taxon>Actinomycetota</taxon>
        <taxon>Actinomycetes</taxon>
        <taxon>Micrococcales</taxon>
        <taxon>Micrococcaceae</taxon>
        <taxon>Arthrobacter</taxon>
    </lineage>
</organism>
<evidence type="ECO:0000259" key="4">
    <source>
        <dbReference type="Pfam" id="PF01522"/>
    </source>
</evidence>
<dbReference type="GO" id="GO:0016810">
    <property type="term" value="F:hydrolase activity, acting on carbon-nitrogen (but not peptide) bonds"/>
    <property type="evidence" value="ECO:0007669"/>
    <property type="project" value="InterPro"/>
</dbReference>
<dbReference type="Proteomes" id="UP000544090">
    <property type="component" value="Unassembled WGS sequence"/>
</dbReference>
<gene>
    <name evidence="5" type="ORF">HGG74_12770</name>
</gene>
<feature type="domain" description="NodB homology" evidence="4">
    <location>
        <begin position="39"/>
        <end position="159"/>
    </location>
</feature>
<keyword evidence="6" id="KW-1185">Reference proteome</keyword>
<feature type="signal peptide" evidence="3">
    <location>
        <begin position="1"/>
        <end position="27"/>
    </location>
</feature>
<sequence>MRIHRILIVLATAVCLTATGIAPDAQAAVPWTKSEARGPNHTSRVVLTYDDCPRTLVSYVKVLDYAKKKNIGLVLAPSGRCLEKYRKNYGTDLAVLARAYGQYVINHSINHRPDMKELSCDEVARELGAPGVVTNFGRPPYGRINDTVRCGYAKAGMTPWLWTRGTYDTRGKTKAQVVATAAKIATRGGTVLMHMQWNGFAPDAISKIKAKLARRGLKLCRAWRGNDNEGSVVTSPVMLPQRLPC</sequence>
<dbReference type="GO" id="GO:0016020">
    <property type="term" value="C:membrane"/>
    <property type="evidence" value="ECO:0007669"/>
    <property type="project" value="TreeGrafter"/>
</dbReference>
<keyword evidence="2" id="KW-0378">Hydrolase</keyword>
<evidence type="ECO:0000256" key="3">
    <source>
        <dbReference type="SAM" id="SignalP"/>
    </source>
</evidence>
<protein>
    <submittedName>
        <fullName evidence="5">Polysaccharide deacetylase family protein</fullName>
    </submittedName>
</protein>
<keyword evidence="3" id="KW-0732">Signal</keyword>
<dbReference type="CDD" id="cd10917">
    <property type="entry name" value="CE4_NodB_like_6s_7s"/>
    <property type="match status" value="1"/>
</dbReference>
<name>A0A7X6HFS1_9MICC</name>
<reference evidence="5 6" key="1">
    <citation type="submission" date="2020-04" db="EMBL/GenBank/DDBJ databases">
        <title>Arthrobacter sp. nov.</title>
        <authorList>
            <person name="Liu S."/>
        </authorList>
    </citation>
    <scope>NUCLEOTIDE SEQUENCE [LARGE SCALE GENOMIC DNA]</scope>
    <source>
        <strain evidence="5 6">E918</strain>
    </source>
</reference>
<comment type="caution">
    <text evidence="5">The sequence shown here is derived from an EMBL/GenBank/DDBJ whole genome shotgun (WGS) entry which is preliminary data.</text>
</comment>
<accession>A0A7X6HFS1</accession>
<evidence type="ECO:0000313" key="6">
    <source>
        <dbReference type="Proteomes" id="UP000544090"/>
    </source>
</evidence>
<dbReference type="Pfam" id="PF01522">
    <property type="entry name" value="Polysacc_deac_1"/>
    <property type="match status" value="1"/>
</dbReference>
<dbReference type="Gene3D" id="3.20.20.370">
    <property type="entry name" value="Glycoside hydrolase/deacetylase"/>
    <property type="match status" value="1"/>
</dbReference>
<dbReference type="SUPFAM" id="SSF88713">
    <property type="entry name" value="Glycoside hydrolase/deacetylase"/>
    <property type="match status" value="1"/>
</dbReference>
<evidence type="ECO:0000313" key="5">
    <source>
        <dbReference type="EMBL" id="NKX55394.1"/>
    </source>
</evidence>
<keyword evidence="1" id="KW-0479">Metal-binding</keyword>
<dbReference type="AlphaFoldDB" id="A0A7X6HFS1"/>
<dbReference type="GO" id="GO:0005975">
    <property type="term" value="P:carbohydrate metabolic process"/>
    <property type="evidence" value="ECO:0007669"/>
    <property type="project" value="InterPro"/>
</dbReference>
<feature type="chain" id="PRO_5030866160" evidence="3">
    <location>
        <begin position="28"/>
        <end position="245"/>
    </location>
</feature>
<dbReference type="InterPro" id="IPR002509">
    <property type="entry name" value="NODB_dom"/>
</dbReference>